<name>A0A2Z7ATE5_9LAMI</name>
<dbReference type="CDD" id="cd14702">
    <property type="entry name" value="bZIP_plant_GBF1"/>
    <property type="match status" value="1"/>
</dbReference>
<keyword evidence="5" id="KW-0539">Nucleus</keyword>
<dbReference type="SMART" id="SM00338">
    <property type="entry name" value="BRLZ"/>
    <property type="match status" value="1"/>
</dbReference>
<dbReference type="InterPro" id="IPR046347">
    <property type="entry name" value="bZIP_sf"/>
</dbReference>
<accession>A0A2Z7ATE5</accession>
<feature type="region of interest" description="Disordered" evidence="7">
    <location>
        <begin position="107"/>
        <end position="135"/>
    </location>
</feature>
<dbReference type="Proteomes" id="UP000250235">
    <property type="component" value="Unassembled WGS sequence"/>
</dbReference>
<dbReference type="PANTHER" id="PTHR45764">
    <property type="entry name" value="BZIP TRANSCRIPTION FACTOR 44"/>
    <property type="match status" value="1"/>
</dbReference>
<evidence type="ECO:0000256" key="5">
    <source>
        <dbReference type="ARBA" id="ARBA00023242"/>
    </source>
</evidence>
<gene>
    <name evidence="9" type="ORF">F511_05321</name>
</gene>
<dbReference type="GO" id="GO:0003700">
    <property type="term" value="F:DNA-binding transcription factor activity"/>
    <property type="evidence" value="ECO:0007669"/>
    <property type="project" value="InterPro"/>
</dbReference>
<reference evidence="9 10" key="1">
    <citation type="journal article" date="2015" name="Proc. Natl. Acad. Sci. U.S.A.">
        <title>The resurrection genome of Boea hygrometrica: A blueprint for survival of dehydration.</title>
        <authorList>
            <person name="Xiao L."/>
            <person name="Yang G."/>
            <person name="Zhang L."/>
            <person name="Yang X."/>
            <person name="Zhao S."/>
            <person name="Ji Z."/>
            <person name="Zhou Q."/>
            <person name="Hu M."/>
            <person name="Wang Y."/>
            <person name="Chen M."/>
            <person name="Xu Y."/>
            <person name="Jin H."/>
            <person name="Xiao X."/>
            <person name="Hu G."/>
            <person name="Bao F."/>
            <person name="Hu Y."/>
            <person name="Wan P."/>
            <person name="Li L."/>
            <person name="Deng X."/>
            <person name="Kuang T."/>
            <person name="Xiang C."/>
            <person name="Zhu J.K."/>
            <person name="Oliver M.J."/>
            <person name="He Y."/>
        </authorList>
    </citation>
    <scope>NUCLEOTIDE SEQUENCE [LARGE SCALE GENOMIC DNA]</scope>
    <source>
        <strain evidence="10">cv. XS01</strain>
    </source>
</reference>
<dbReference type="GO" id="GO:0046982">
    <property type="term" value="F:protein heterodimerization activity"/>
    <property type="evidence" value="ECO:0007669"/>
    <property type="project" value="UniProtKB-ARBA"/>
</dbReference>
<keyword evidence="4" id="KW-0804">Transcription</keyword>
<evidence type="ECO:0000313" key="9">
    <source>
        <dbReference type="EMBL" id="KZV22689.1"/>
    </source>
</evidence>
<dbReference type="OrthoDB" id="551672at2759"/>
<feature type="compositionally biased region" description="Low complexity" evidence="7">
    <location>
        <begin position="55"/>
        <end position="77"/>
    </location>
</feature>
<evidence type="ECO:0000256" key="7">
    <source>
        <dbReference type="SAM" id="MobiDB-lite"/>
    </source>
</evidence>
<evidence type="ECO:0000256" key="1">
    <source>
        <dbReference type="ARBA" id="ARBA00004123"/>
    </source>
</evidence>
<comment type="subcellular location">
    <subcellularLocation>
        <location evidence="1">Nucleus</location>
    </subcellularLocation>
</comment>
<sequence>MFTSELGLENPFPGFDSCFPPWDSVEPLFLFDAPFPDQVDEQVAMFLPAEQTQEPITSSSGSDISISDPITPNSDSSELNQNRSNHLSSINSHETILLASIINDERKRRRTESNRESARRSRMRQKKHLENLGTQVNRKKRENFEIMKQLKFVVSRNEAVCRENEQLRLEAAKLRQRLWEIRQVLLVRRLQHHFIPNAWRNKLTSINGGTLPNHPLII</sequence>
<evidence type="ECO:0000259" key="8">
    <source>
        <dbReference type="PROSITE" id="PS50217"/>
    </source>
</evidence>
<feature type="compositionally biased region" description="Basic and acidic residues" evidence="7">
    <location>
        <begin position="107"/>
        <end position="119"/>
    </location>
</feature>
<protein>
    <submittedName>
        <fullName evidence="9">Ocs element-binding factor 1-like</fullName>
    </submittedName>
</protein>
<evidence type="ECO:0000313" key="10">
    <source>
        <dbReference type="Proteomes" id="UP000250235"/>
    </source>
</evidence>
<dbReference type="InterPro" id="IPR004827">
    <property type="entry name" value="bZIP"/>
</dbReference>
<evidence type="ECO:0000256" key="6">
    <source>
        <dbReference type="SAM" id="Coils"/>
    </source>
</evidence>
<dbReference type="PROSITE" id="PS00036">
    <property type="entry name" value="BZIP_BASIC"/>
    <property type="match status" value="1"/>
</dbReference>
<feature type="domain" description="BZIP" evidence="8">
    <location>
        <begin position="104"/>
        <end position="151"/>
    </location>
</feature>
<dbReference type="GO" id="GO:0045893">
    <property type="term" value="P:positive regulation of DNA-templated transcription"/>
    <property type="evidence" value="ECO:0007669"/>
    <property type="project" value="TreeGrafter"/>
</dbReference>
<dbReference type="SUPFAM" id="SSF57959">
    <property type="entry name" value="Leucine zipper domain"/>
    <property type="match status" value="1"/>
</dbReference>
<evidence type="ECO:0000256" key="3">
    <source>
        <dbReference type="ARBA" id="ARBA00023125"/>
    </source>
</evidence>
<keyword evidence="10" id="KW-1185">Reference proteome</keyword>
<dbReference type="PANTHER" id="PTHR45764:SF21">
    <property type="entry name" value="OS03G0770000 PROTEIN"/>
    <property type="match status" value="1"/>
</dbReference>
<dbReference type="AlphaFoldDB" id="A0A2Z7ATE5"/>
<keyword evidence="3" id="KW-0238">DNA-binding</keyword>
<dbReference type="InterPro" id="IPR045314">
    <property type="entry name" value="bZIP_plant_GBF1"/>
</dbReference>
<organism evidence="9 10">
    <name type="scientific">Dorcoceras hygrometricum</name>
    <dbReference type="NCBI Taxonomy" id="472368"/>
    <lineage>
        <taxon>Eukaryota</taxon>
        <taxon>Viridiplantae</taxon>
        <taxon>Streptophyta</taxon>
        <taxon>Embryophyta</taxon>
        <taxon>Tracheophyta</taxon>
        <taxon>Spermatophyta</taxon>
        <taxon>Magnoliopsida</taxon>
        <taxon>eudicotyledons</taxon>
        <taxon>Gunneridae</taxon>
        <taxon>Pentapetalae</taxon>
        <taxon>asterids</taxon>
        <taxon>lamiids</taxon>
        <taxon>Lamiales</taxon>
        <taxon>Gesneriaceae</taxon>
        <taxon>Didymocarpoideae</taxon>
        <taxon>Trichosporeae</taxon>
        <taxon>Loxocarpinae</taxon>
        <taxon>Dorcoceras</taxon>
    </lineage>
</organism>
<evidence type="ECO:0000256" key="2">
    <source>
        <dbReference type="ARBA" id="ARBA00023015"/>
    </source>
</evidence>
<dbReference type="PROSITE" id="PS50217">
    <property type="entry name" value="BZIP"/>
    <property type="match status" value="1"/>
</dbReference>
<dbReference type="FunFam" id="1.20.5.170:FF:000020">
    <property type="entry name" value="BZIP transcription factor"/>
    <property type="match status" value="1"/>
</dbReference>
<dbReference type="GO" id="GO:0000976">
    <property type="term" value="F:transcription cis-regulatory region binding"/>
    <property type="evidence" value="ECO:0007669"/>
    <property type="project" value="TreeGrafter"/>
</dbReference>
<feature type="region of interest" description="Disordered" evidence="7">
    <location>
        <begin position="52"/>
        <end position="86"/>
    </location>
</feature>
<keyword evidence="6" id="KW-0175">Coiled coil</keyword>
<feature type="coiled-coil region" evidence="6">
    <location>
        <begin position="157"/>
        <end position="184"/>
    </location>
</feature>
<dbReference type="EMBL" id="KV014110">
    <property type="protein sequence ID" value="KZV22689.1"/>
    <property type="molecule type" value="Genomic_DNA"/>
</dbReference>
<evidence type="ECO:0000256" key="4">
    <source>
        <dbReference type="ARBA" id="ARBA00023163"/>
    </source>
</evidence>
<keyword evidence="2" id="KW-0805">Transcription regulation</keyword>
<dbReference type="GO" id="GO:0005634">
    <property type="term" value="C:nucleus"/>
    <property type="evidence" value="ECO:0007669"/>
    <property type="project" value="UniProtKB-SubCell"/>
</dbReference>
<proteinExistence type="predicted"/>